<reference evidence="1" key="1">
    <citation type="submission" date="2020-09" db="EMBL/GenBank/DDBJ databases">
        <title>Genome-Enabled Discovery of Anthraquinone Biosynthesis in Senna tora.</title>
        <authorList>
            <person name="Kang S.-H."/>
            <person name="Pandey R.P."/>
            <person name="Lee C.-M."/>
            <person name="Sim J.-S."/>
            <person name="Jeong J.-T."/>
            <person name="Choi B.-S."/>
            <person name="Jung M."/>
            <person name="Ginzburg D."/>
            <person name="Zhao K."/>
            <person name="Won S.Y."/>
            <person name="Oh T.-J."/>
            <person name="Yu Y."/>
            <person name="Kim N.-H."/>
            <person name="Lee O.R."/>
            <person name="Lee T.-H."/>
            <person name="Bashyal P."/>
            <person name="Kim T.-S."/>
            <person name="Lee W.-H."/>
            <person name="Kawkins C."/>
            <person name="Kim C.-K."/>
            <person name="Kim J.S."/>
            <person name="Ahn B.O."/>
            <person name="Rhee S.Y."/>
            <person name="Sohng J.K."/>
        </authorList>
    </citation>
    <scope>NUCLEOTIDE SEQUENCE</scope>
    <source>
        <tissue evidence="1">Leaf</tissue>
    </source>
</reference>
<dbReference type="EMBL" id="JAAIUW010000002">
    <property type="protein sequence ID" value="KAF7842060.1"/>
    <property type="molecule type" value="Genomic_DNA"/>
</dbReference>
<proteinExistence type="predicted"/>
<protein>
    <submittedName>
        <fullName evidence="1">Uncharacterized protein</fullName>
    </submittedName>
</protein>
<name>A0A834XCQ0_9FABA</name>
<comment type="caution">
    <text evidence="1">The sequence shown here is derived from an EMBL/GenBank/DDBJ whole genome shotgun (WGS) entry which is preliminary data.</text>
</comment>
<evidence type="ECO:0000313" key="1">
    <source>
        <dbReference type="EMBL" id="KAF7842060.1"/>
    </source>
</evidence>
<sequence>MENRDCISKDLKKYKFKRVVAQVSQNDRFALHMGVRVDLMVEWGS</sequence>
<organism evidence="1 2">
    <name type="scientific">Senna tora</name>
    <dbReference type="NCBI Taxonomy" id="362788"/>
    <lineage>
        <taxon>Eukaryota</taxon>
        <taxon>Viridiplantae</taxon>
        <taxon>Streptophyta</taxon>
        <taxon>Embryophyta</taxon>
        <taxon>Tracheophyta</taxon>
        <taxon>Spermatophyta</taxon>
        <taxon>Magnoliopsida</taxon>
        <taxon>eudicotyledons</taxon>
        <taxon>Gunneridae</taxon>
        <taxon>Pentapetalae</taxon>
        <taxon>rosids</taxon>
        <taxon>fabids</taxon>
        <taxon>Fabales</taxon>
        <taxon>Fabaceae</taxon>
        <taxon>Caesalpinioideae</taxon>
        <taxon>Cassia clade</taxon>
        <taxon>Senna</taxon>
    </lineage>
</organism>
<gene>
    <name evidence="1" type="ORF">G2W53_004358</name>
</gene>
<dbReference type="Proteomes" id="UP000634136">
    <property type="component" value="Unassembled WGS sequence"/>
</dbReference>
<accession>A0A834XCQ0</accession>
<evidence type="ECO:0000313" key="2">
    <source>
        <dbReference type="Proteomes" id="UP000634136"/>
    </source>
</evidence>
<keyword evidence="2" id="KW-1185">Reference proteome</keyword>
<dbReference type="AlphaFoldDB" id="A0A834XCQ0"/>